<protein>
    <submittedName>
        <fullName evidence="3">Uncharacterized protein</fullName>
    </submittedName>
</protein>
<feature type="transmembrane region" description="Helical" evidence="2">
    <location>
        <begin position="437"/>
        <end position="456"/>
    </location>
</feature>
<feature type="transmembrane region" description="Helical" evidence="2">
    <location>
        <begin position="658"/>
        <end position="678"/>
    </location>
</feature>
<reference evidence="3 4" key="1">
    <citation type="submission" date="2016-11" db="EMBL/GenBank/DDBJ databases">
        <authorList>
            <person name="Jaros S."/>
            <person name="Januszkiewicz K."/>
            <person name="Wedrychowicz H."/>
        </authorList>
    </citation>
    <scope>NUCLEOTIDE SEQUENCE [LARGE SCALE GENOMIC DNA]</scope>
    <source>
        <strain evidence="3 4">DSM 9705</strain>
    </source>
</reference>
<sequence length="714" mass="81672">MASPLPCDSLIVMERIKDICTSRTGSRGLLVALITLACLAIGHGYMLQQKTDLLLVVESEHIEVIQIFWKNSDQSYSLERSVRAGIFPNKNVYRFTLPSYARYDSLRIDPFDRSSHYSLRSLEYRIAGKPVLLLDTGDALQRHLEEKSGAYLEKKPSGEGLLIGSTGNDPQLILSVKTIPLFRKGYAGVLLCVLGVALITAFLLLSVLRSHRYEYFKNGTIKRRLQVGALLASCFLTVVIPVALPEEHRLFVWLGYVVLLTAWLYGLSAYLIARPVPVKQPMSGGRRFSWLIYSVPGLLVFTVYLLAFWPASMSPDSLDQWGQLLRLKFKDWHPVFHTLNIWAVTRFWLSPAAGAVFQVIVLACSFGWALSRLARAGVTRPVLWVTSIFFALLPVNGLMAVTIWKDIPYSAAMMILSILLLEIAISSGKWLESRKNAALMILVILFISLYRHNGIFPAFATPVALLFAFPTRWKNLTVILLIALGSHFFVRGPVYGWLDVERDNPLDYIVEKLEKRVLKKVDSFFSQSDVQPDKKGPTVTSKKPKQHRPKFTLTEVVLFRLDSSSLLWRIKPLDGHYRRVDYVNLWGVARQDEFKIRYITGNKYDLHESPKVPVLTEWIYSLFERSKDDPYLFWMWRPAVYLYFLMFSLFIFSARHPYKIWFVIVPVVFNSAPVLFFASRSSIFRYHYSILLTAVVLTLPLLLSTLSHPKERLR</sequence>
<evidence type="ECO:0000256" key="1">
    <source>
        <dbReference type="SAM" id="MobiDB-lite"/>
    </source>
</evidence>
<feature type="transmembrane region" description="Helical" evidence="2">
    <location>
        <begin position="407"/>
        <end position="425"/>
    </location>
</feature>
<evidence type="ECO:0000313" key="4">
    <source>
        <dbReference type="Proteomes" id="UP000184139"/>
    </source>
</evidence>
<feature type="transmembrane region" description="Helical" evidence="2">
    <location>
        <begin position="29"/>
        <end position="47"/>
    </location>
</feature>
<proteinExistence type="predicted"/>
<keyword evidence="2" id="KW-0472">Membrane</keyword>
<feature type="transmembrane region" description="Helical" evidence="2">
    <location>
        <begin position="290"/>
        <end position="311"/>
    </location>
</feature>
<feature type="transmembrane region" description="Helical" evidence="2">
    <location>
        <begin position="631"/>
        <end position="652"/>
    </location>
</feature>
<keyword evidence="2" id="KW-1133">Transmembrane helix</keyword>
<dbReference type="STRING" id="1121409.SAMN02745124_02303"/>
<feature type="transmembrane region" description="Helical" evidence="2">
    <location>
        <begin position="347"/>
        <end position="370"/>
    </location>
</feature>
<feature type="transmembrane region" description="Helical" evidence="2">
    <location>
        <begin position="382"/>
        <end position="401"/>
    </location>
</feature>
<gene>
    <name evidence="3" type="ORF">SAMN02745124_02303</name>
</gene>
<feature type="transmembrane region" description="Helical" evidence="2">
    <location>
        <begin position="225"/>
        <end position="244"/>
    </location>
</feature>
<feature type="region of interest" description="Disordered" evidence="1">
    <location>
        <begin position="527"/>
        <end position="547"/>
    </location>
</feature>
<keyword evidence="2" id="KW-0812">Transmembrane</keyword>
<evidence type="ECO:0000256" key="2">
    <source>
        <dbReference type="SAM" id="Phobius"/>
    </source>
</evidence>
<accession>A0A1M5WI24</accession>
<feature type="transmembrane region" description="Helical" evidence="2">
    <location>
        <begin position="185"/>
        <end position="205"/>
    </location>
</feature>
<name>A0A1M5WI24_9BACT</name>
<feature type="transmembrane region" description="Helical" evidence="2">
    <location>
        <begin position="250"/>
        <end position="270"/>
    </location>
</feature>
<feature type="transmembrane region" description="Helical" evidence="2">
    <location>
        <begin position="690"/>
        <end position="708"/>
    </location>
</feature>
<feature type="transmembrane region" description="Helical" evidence="2">
    <location>
        <begin position="476"/>
        <end position="498"/>
    </location>
</feature>
<dbReference type="Proteomes" id="UP000184139">
    <property type="component" value="Unassembled WGS sequence"/>
</dbReference>
<dbReference type="EMBL" id="FQXS01000013">
    <property type="protein sequence ID" value="SHH87209.1"/>
    <property type="molecule type" value="Genomic_DNA"/>
</dbReference>
<dbReference type="AlphaFoldDB" id="A0A1M5WI24"/>
<keyword evidence="4" id="KW-1185">Reference proteome</keyword>
<organism evidence="3 4">
    <name type="scientific">Desulfofustis glycolicus DSM 9705</name>
    <dbReference type="NCBI Taxonomy" id="1121409"/>
    <lineage>
        <taxon>Bacteria</taxon>
        <taxon>Pseudomonadati</taxon>
        <taxon>Thermodesulfobacteriota</taxon>
        <taxon>Desulfobulbia</taxon>
        <taxon>Desulfobulbales</taxon>
        <taxon>Desulfocapsaceae</taxon>
        <taxon>Desulfofustis</taxon>
    </lineage>
</organism>
<evidence type="ECO:0000313" key="3">
    <source>
        <dbReference type="EMBL" id="SHH87209.1"/>
    </source>
</evidence>